<dbReference type="Gene3D" id="3.30.43.10">
    <property type="entry name" value="Uridine Diphospho-n-acetylenolpyruvylglucosamine Reductase, domain 2"/>
    <property type="match status" value="1"/>
</dbReference>
<feature type="compositionally biased region" description="Low complexity" evidence="2">
    <location>
        <begin position="287"/>
        <end position="303"/>
    </location>
</feature>
<dbReference type="PANTHER" id="PTHR43762">
    <property type="entry name" value="L-GULONOLACTONE OXIDASE"/>
    <property type="match status" value="1"/>
</dbReference>
<dbReference type="Gene3D" id="3.30.70.2520">
    <property type="match status" value="1"/>
</dbReference>
<organism evidence="4 5">
    <name type="scientific">Bodo saltans</name>
    <name type="common">Flagellated protozoan</name>
    <dbReference type="NCBI Taxonomy" id="75058"/>
    <lineage>
        <taxon>Eukaryota</taxon>
        <taxon>Discoba</taxon>
        <taxon>Euglenozoa</taxon>
        <taxon>Kinetoplastea</taxon>
        <taxon>Metakinetoplastina</taxon>
        <taxon>Eubodonida</taxon>
        <taxon>Bodonidae</taxon>
        <taxon>Bodo</taxon>
    </lineage>
</organism>
<dbReference type="GO" id="GO:0071949">
    <property type="term" value="F:FAD binding"/>
    <property type="evidence" value="ECO:0007669"/>
    <property type="project" value="InterPro"/>
</dbReference>
<dbReference type="SUPFAM" id="SSF56176">
    <property type="entry name" value="FAD-binding/transporter-associated domain-like"/>
    <property type="match status" value="1"/>
</dbReference>
<dbReference type="Gene3D" id="3.30.465.10">
    <property type="match status" value="1"/>
</dbReference>
<feature type="region of interest" description="Disordered" evidence="2">
    <location>
        <begin position="281"/>
        <end position="310"/>
    </location>
</feature>
<name>A0A0S4J5V1_BODSA</name>
<evidence type="ECO:0000313" key="4">
    <source>
        <dbReference type="EMBL" id="CUG85443.1"/>
    </source>
</evidence>
<dbReference type="EMBL" id="CYKH01001165">
    <property type="protein sequence ID" value="CUG85443.1"/>
    <property type="molecule type" value="Genomic_DNA"/>
</dbReference>
<dbReference type="InterPro" id="IPR007173">
    <property type="entry name" value="ALO_C"/>
</dbReference>
<dbReference type="PROSITE" id="PS51387">
    <property type="entry name" value="FAD_PCMH"/>
    <property type="match status" value="1"/>
</dbReference>
<evidence type="ECO:0000259" key="3">
    <source>
        <dbReference type="PROSITE" id="PS51387"/>
    </source>
</evidence>
<proteinExistence type="predicted"/>
<dbReference type="PIRSF" id="PIRSF000136">
    <property type="entry name" value="LGO_GLO"/>
    <property type="match status" value="1"/>
</dbReference>
<dbReference type="PANTHER" id="PTHR43762:SF1">
    <property type="entry name" value="D-ARABINONO-1,4-LACTONE OXIDASE"/>
    <property type="match status" value="1"/>
</dbReference>
<dbReference type="InterPro" id="IPR006094">
    <property type="entry name" value="Oxid_FAD_bind_N"/>
</dbReference>
<dbReference type="Proteomes" id="UP000051952">
    <property type="component" value="Unassembled WGS sequence"/>
</dbReference>
<protein>
    <submittedName>
        <fullName evidence="4">D-arabinono-1,4-lactone oxidase, putative</fullName>
    </submittedName>
</protein>
<dbReference type="InterPro" id="IPR016166">
    <property type="entry name" value="FAD-bd_PCMH"/>
</dbReference>
<dbReference type="OrthoDB" id="610608at2759"/>
<gene>
    <name evidence="4" type="ORF">BSAL_89875</name>
</gene>
<dbReference type="InterPro" id="IPR010031">
    <property type="entry name" value="FAD_lactone_oxidase-like"/>
</dbReference>
<evidence type="ECO:0000256" key="2">
    <source>
        <dbReference type="SAM" id="MobiDB-lite"/>
    </source>
</evidence>
<dbReference type="OMA" id="KQWANEW"/>
<dbReference type="InterPro" id="IPR016167">
    <property type="entry name" value="FAD-bd_PCMH_sub1"/>
</dbReference>
<accession>A0A0S4J5V1</accession>
<dbReference type="Pfam" id="PF01565">
    <property type="entry name" value="FAD_binding_4"/>
    <property type="match status" value="1"/>
</dbReference>
<sequence length="546" mass="61673">MSEKTTTNNNSPVPSGTRRMEILTEQLNNDLQVITASRNAAEAAKRAPQAKWTNLAQLGHCTPQVHHTPTSVEEVQRTIKAIHAKGEKCRVAGDGKSPNACAFTSGHLIHTEELSRIFSVDSTAMTITCEGGALLRDIHRVLDANGLMLRCVPSIVDMTIAGAMATAAHSSGIGTKSICAYVTEMVVVNGEGNLVKFSKEKTPKELRIAACHLGAMGVVVRVTVQAERRSTWRLVSDCCTVQRMHQVLAQRVMTSEYYRFWWTPHTDYCYETLGRRLTPADEEHRGGASQAGSASARSLTSAATEKSDTPVGKMKRVLKLVRKETTDASHQQRWEAEQKSLTTQTMSLVKGLWLRHHTLEAALLLGCYLPQVIPFVNKAYQKIFLNSPQEFFGSAVDAFTFDCLFRQWACEWAIEAHRALEALDLIRQMIHQNNIKAHFPVEFRFCDEEDISLSPSVGRRTCWIGLVMYRPHGKDAKDTLRVYRLFCELMQRLGGRPHWAKFFNWRRNDIATSYGGHWQRWLELRQQMDPKNTFVNEWLNNLLTQD</sequence>
<dbReference type="InterPro" id="IPR016169">
    <property type="entry name" value="FAD-bd_PCMH_sub2"/>
</dbReference>
<reference evidence="5" key="1">
    <citation type="submission" date="2015-09" db="EMBL/GenBank/DDBJ databases">
        <authorList>
            <consortium name="Pathogen Informatics"/>
        </authorList>
    </citation>
    <scope>NUCLEOTIDE SEQUENCE [LARGE SCALE GENOMIC DNA]</scope>
    <source>
        <strain evidence="5">Lake Konstanz</strain>
    </source>
</reference>
<dbReference type="GO" id="GO:0016020">
    <property type="term" value="C:membrane"/>
    <property type="evidence" value="ECO:0007669"/>
    <property type="project" value="InterPro"/>
</dbReference>
<keyword evidence="5" id="KW-1185">Reference proteome</keyword>
<dbReference type="VEuPathDB" id="TriTrypDB:BSAL_89875"/>
<dbReference type="GO" id="GO:0003885">
    <property type="term" value="F:D-arabinono-1,4-lactone oxidase activity"/>
    <property type="evidence" value="ECO:0007669"/>
    <property type="project" value="InterPro"/>
</dbReference>
<evidence type="ECO:0000256" key="1">
    <source>
        <dbReference type="ARBA" id="ARBA00023002"/>
    </source>
</evidence>
<dbReference type="AlphaFoldDB" id="A0A0S4J5V1"/>
<dbReference type="InterPro" id="IPR036318">
    <property type="entry name" value="FAD-bd_PCMH-like_sf"/>
</dbReference>
<keyword evidence="1" id="KW-0560">Oxidoreductase</keyword>
<feature type="domain" description="FAD-binding PCMH-type" evidence="3">
    <location>
        <begin position="58"/>
        <end position="229"/>
    </location>
</feature>
<dbReference type="Pfam" id="PF04030">
    <property type="entry name" value="ALO"/>
    <property type="match status" value="1"/>
</dbReference>
<evidence type="ECO:0000313" key="5">
    <source>
        <dbReference type="Proteomes" id="UP000051952"/>
    </source>
</evidence>